<feature type="transmembrane region" description="Helical" evidence="1">
    <location>
        <begin position="76"/>
        <end position="95"/>
    </location>
</feature>
<feature type="transmembrane region" description="Helical" evidence="1">
    <location>
        <begin position="142"/>
        <end position="167"/>
    </location>
</feature>
<name>A0ABP8DG12_9ACTN</name>
<reference evidence="3" key="1">
    <citation type="journal article" date="2019" name="Int. J. Syst. Evol. Microbiol.">
        <title>The Global Catalogue of Microorganisms (GCM) 10K type strain sequencing project: providing services to taxonomists for standard genome sequencing and annotation.</title>
        <authorList>
            <consortium name="The Broad Institute Genomics Platform"/>
            <consortium name="The Broad Institute Genome Sequencing Center for Infectious Disease"/>
            <person name="Wu L."/>
            <person name="Ma J."/>
        </authorList>
    </citation>
    <scope>NUCLEOTIDE SEQUENCE [LARGE SCALE GENOMIC DNA]</scope>
    <source>
        <strain evidence="3">JCM 17441</strain>
    </source>
</reference>
<organism evidence="2 3">
    <name type="scientific">Dactylosporangium darangshiense</name>
    <dbReference type="NCBI Taxonomy" id="579108"/>
    <lineage>
        <taxon>Bacteria</taxon>
        <taxon>Bacillati</taxon>
        <taxon>Actinomycetota</taxon>
        <taxon>Actinomycetes</taxon>
        <taxon>Micromonosporales</taxon>
        <taxon>Micromonosporaceae</taxon>
        <taxon>Dactylosporangium</taxon>
    </lineage>
</organism>
<keyword evidence="1" id="KW-0472">Membrane</keyword>
<dbReference type="Proteomes" id="UP001500620">
    <property type="component" value="Unassembled WGS sequence"/>
</dbReference>
<evidence type="ECO:0000313" key="3">
    <source>
        <dbReference type="Proteomes" id="UP001500620"/>
    </source>
</evidence>
<proteinExistence type="predicted"/>
<keyword evidence="1" id="KW-1133">Transmembrane helix</keyword>
<comment type="caution">
    <text evidence="2">The sequence shown here is derived from an EMBL/GenBank/DDBJ whole genome shotgun (WGS) entry which is preliminary data.</text>
</comment>
<protein>
    <submittedName>
        <fullName evidence="2">Uncharacterized protein</fullName>
    </submittedName>
</protein>
<sequence length="176" mass="18627">MGLASPGTLLAAAVIDGRVEARVGLMMNETREVAAKWVPLVVRRAFWLWVLAVVAGAVETVFVVGSGDAGSGGDVVVGVLVRCLAYGVVLGLAMLMLRGKRWARIVLALGVGILGTLSLVMEPIEWVLDGNSVSGLLERADLAWWGTAVSRAVHVGAVWGGVVLMFMPAANRYFRK</sequence>
<gene>
    <name evidence="2" type="ORF">GCM10022255_062210</name>
</gene>
<evidence type="ECO:0000256" key="1">
    <source>
        <dbReference type="SAM" id="Phobius"/>
    </source>
</evidence>
<accession>A0ABP8DG12</accession>
<dbReference type="EMBL" id="BAABAT010000020">
    <property type="protein sequence ID" value="GAA4255053.1"/>
    <property type="molecule type" value="Genomic_DNA"/>
</dbReference>
<feature type="transmembrane region" description="Helical" evidence="1">
    <location>
        <begin position="46"/>
        <end position="64"/>
    </location>
</feature>
<keyword evidence="1" id="KW-0812">Transmembrane</keyword>
<feature type="transmembrane region" description="Helical" evidence="1">
    <location>
        <begin position="102"/>
        <end position="122"/>
    </location>
</feature>
<evidence type="ECO:0000313" key="2">
    <source>
        <dbReference type="EMBL" id="GAA4255053.1"/>
    </source>
</evidence>
<keyword evidence="3" id="KW-1185">Reference proteome</keyword>